<evidence type="ECO:0000313" key="2">
    <source>
        <dbReference type="EMBL" id="KUG58569.1"/>
    </source>
</evidence>
<organism evidence="2 4">
    <name type="scientific">Nesterenkonia jeotgali</name>
    <dbReference type="NCBI Taxonomy" id="317018"/>
    <lineage>
        <taxon>Bacteria</taxon>
        <taxon>Bacillati</taxon>
        <taxon>Actinomycetota</taxon>
        <taxon>Actinomycetes</taxon>
        <taxon>Micrococcales</taxon>
        <taxon>Micrococcaceae</taxon>
        <taxon>Nesterenkonia</taxon>
    </lineage>
</organism>
<comment type="caution">
    <text evidence="2">The sequence shown here is derived from an EMBL/GenBank/DDBJ whole genome shotgun (WGS) entry which is preliminary data.</text>
</comment>
<evidence type="ECO:0000313" key="4">
    <source>
        <dbReference type="Proteomes" id="UP000054023"/>
    </source>
</evidence>
<keyword evidence="1" id="KW-0175">Coiled coil</keyword>
<reference evidence="3 5" key="3">
    <citation type="submission" date="2020-08" db="EMBL/GenBank/DDBJ databases">
        <title>Sequencing the genomes of 1000 actinobacteria strains.</title>
        <authorList>
            <person name="Klenk H.-P."/>
        </authorList>
    </citation>
    <scope>NUCLEOTIDE SEQUENCE [LARGE SCALE GENOMIC DNA]</scope>
    <source>
        <strain evidence="3 5">DSM 19081</strain>
    </source>
</reference>
<evidence type="ECO:0000313" key="5">
    <source>
        <dbReference type="Proteomes" id="UP000546252"/>
    </source>
</evidence>
<dbReference type="STRING" id="317018.AVL63_00325"/>
<feature type="coiled-coil region" evidence="1">
    <location>
        <begin position="97"/>
        <end position="124"/>
    </location>
</feature>
<keyword evidence="4" id="KW-1185">Reference proteome</keyword>
<protein>
    <recommendedName>
        <fullName evidence="6">Fungal lipase-like domain-containing protein</fullName>
    </recommendedName>
</protein>
<sequence length="501" mass="52851">MFVITEDHFGGPAPREFTVQAHGGPTEVNLVLESLLVAAQGLSVASSIAEEQRDALGALSAELFGSGSALALHWRIPLLGAQLGISLAETAAGVFAMEQTAQAVRTAQERYRETEAQLAAALGTARHLAQFPEIQPHLLDPQGDKALADAWGRTALVSLGQGSQLLLSLLARKHPMLRASGEGLGLVTQSLLEKARRVSRESTQTLSPQTQALPGEPVERLSEHLQAQAEVAALGDFSISSREQPGERPRHVIHIPGLELPEELAELDLDGLAAGELDLSAGRGLNSLLDAGTNDSAHLQGVIDQALEDSGALPGDELVITGYSLGGLHALNIASGGALAKKYRISQVATVAAPNRAGATLPGIRTTSFQDANDPVPGLLGGPGELSADRIRVTYEHQDPAAQPGGIFGASHSFTHNIDAIARLQDEAPAHLDEGQRAQLEELDESLRGDPQARVYSTEWDSEGVAQLEAAVTELAGRLQKFPERGASGVERAQDELVEQR</sequence>
<dbReference type="Gene3D" id="3.40.50.1820">
    <property type="entry name" value="alpha/beta hydrolase"/>
    <property type="match status" value="1"/>
</dbReference>
<dbReference type="OrthoDB" id="5095936at2"/>
<name>A0A0W8IF01_9MICC</name>
<reference evidence="4" key="2">
    <citation type="submission" date="2015-12" db="EMBL/GenBank/DDBJ databases">
        <authorList>
            <person name="Nair G.R."/>
            <person name="Kaur G."/>
            <person name="Mayilraj S."/>
        </authorList>
    </citation>
    <scope>NUCLEOTIDE SEQUENCE [LARGE SCALE GENOMIC DNA]</scope>
    <source>
        <strain evidence="4">CD08_7</strain>
    </source>
</reference>
<proteinExistence type="predicted"/>
<dbReference type="Proteomes" id="UP000546252">
    <property type="component" value="Unassembled WGS sequence"/>
</dbReference>
<dbReference type="RefSeq" id="WP_058888253.1">
    <property type="nucleotide sequence ID" value="NZ_BAAAKT010000004.1"/>
</dbReference>
<dbReference type="InterPro" id="IPR029058">
    <property type="entry name" value="AB_hydrolase_fold"/>
</dbReference>
<dbReference type="EMBL" id="JACJIH010000001">
    <property type="protein sequence ID" value="MBA8921686.1"/>
    <property type="molecule type" value="Genomic_DNA"/>
</dbReference>
<evidence type="ECO:0000256" key="1">
    <source>
        <dbReference type="SAM" id="Coils"/>
    </source>
</evidence>
<dbReference type="SUPFAM" id="SSF53474">
    <property type="entry name" value="alpha/beta-Hydrolases"/>
    <property type="match status" value="1"/>
</dbReference>
<evidence type="ECO:0008006" key="6">
    <source>
        <dbReference type="Google" id="ProtNLM"/>
    </source>
</evidence>
<accession>A0A0W8IF01</accession>
<gene>
    <name evidence="2" type="ORF">AVL63_00325</name>
    <name evidence="3" type="ORF">HNR24_001619</name>
</gene>
<reference evidence="2" key="1">
    <citation type="submission" date="2015-12" db="EMBL/GenBank/DDBJ databases">
        <authorList>
            <person name="Shamseldin A."/>
            <person name="Moawad H."/>
            <person name="Abd El-Rahim W.M."/>
            <person name="Sadowsky M.J."/>
        </authorList>
    </citation>
    <scope>NUCLEOTIDE SEQUENCE [LARGE SCALE GENOMIC DNA]</scope>
    <source>
        <strain evidence="2">CD08_7</strain>
    </source>
</reference>
<dbReference type="Proteomes" id="UP000054023">
    <property type="component" value="Unassembled WGS sequence"/>
</dbReference>
<dbReference type="EMBL" id="LQBM01000003">
    <property type="protein sequence ID" value="KUG58569.1"/>
    <property type="molecule type" value="Genomic_DNA"/>
</dbReference>
<evidence type="ECO:0000313" key="3">
    <source>
        <dbReference type="EMBL" id="MBA8921686.1"/>
    </source>
</evidence>
<dbReference type="AlphaFoldDB" id="A0A0W8IF01"/>